<proteinExistence type="predicted"/>
<dbReference type="AlphaFoldDB" id="A0A401Q3H4"/>
<evidence type="ECO:0000256" key="6">
    <source>
        <dbReference type="ARBA" id="ARBA00023180"/>
    </source>
</evidence>
<dbReference type="PRINTS" id="PR00700">
    <property type="entry name" value="PRTYPHPHTASE"/>
</dbReference>
<dbReference type="Proteomes" id="UP000288216">
    <property type="component" value="Unassembled WGS sequence"/>
</dbReference>
<keyword evidence="4" id="KW-1133">Transmembrane helix</keyword>
<evidence type="ECO:0000259" key="9">
    <source>
        <dbReference type="PROSITE" id="PS50055"/>
    </source>
</evidence>
<sequence>ELCRQHMAAKSSYARTETVDTSRVSSVSSQFSDAPQASPSSHNSTPSWCEEPVQSNMDISTGHMILAYMEDHLKIKDRLHKEWEALCAYQAEPNSCGVGQSEVNIKKSRNPDFVPYDHNRMILKAEVNPSRTDFINASPIIDHDPRMPAYIATQGPLSHTISDFWQMVWENGCTVIVMLTPLVEDSIKHCDRYWPDEGSSLYHIYEVNLVSEHIWCEDFLVRSFYLKNLQSQETRTLTQFHFLSWPAEGIPSSTRPLLDFRRKVNKCYRGRSCPIIVHCSDGAGRTGTYTLIDMVLNRMSKGVKEIDIAATLEHIRDQRPGMVRTKDQFEFALTAVAEEVNAILKALPQ</sequence>
<evidence type="ECO:0000313" key="11">
    <source>
        <dbReference type="EMBL" id="GCB79863.1"/>
    </source>
</evidence>
<dbReference type="InterPro" id="IPR029021">
    <property type="entry name" value="Prot-tyrosine_phosphatase-like"/>
</dbReference>
<dbReference type="GO" id="GO:0035773">
    <property type="term" value="P:insulin secretion involved in cellular response to glucose stimulus"/>
    <property type="evidence" value="ECO:0007669"/>
    <property type="project" value="TreeGrafter"/>
</dbReference>
<comment type="subcellular location">
    <subcellularLocation>
        <location evidence="1">Cytoplasmic vesicle membrane</location>
        <topology evidence="1">Single-pass type I membrane protein</topology>
    </subcellularLocation>
</comment>
<dbReference type="GO" id="GO:0045202">
    <property type="term" value="C:synapse"/>
    <property type="evidence" value="ECO:0007669"/>
    <property type="project" value="TreeGrafter"/>
</dbReference>
<dbReference type="InterPro" id="IPR000242">
    <property type="entry name" value="PTP_cat"/>
</dbReference>
<dbReference type="OMA" id="FEMLQMR"/>
<dbReference type="PANTHER" id="PTHR46106">
    <property type="entry name" value="IA-2 PROTEIN TYROSINE PHOSPHATASE, ISOFORM C"/>
    <property type="match status" value="1"/>
</dbReference>
<dbReference type="STRING" id="75743.A0A401Q3H4"/>
<dbReference type="SMART" id="SM00194">
    <property type="entry name" value="PTPc"/>
    <property type="match status" value="1"/>
</dbReference>
<dbReference type="InterPro" id="IPR033522">
    <property type="entry name" value="IA-2/IA-2_beta"/>
</dbReference>
<dbReference type="GO" id="GO:0004725">
    <property type="term" value="F:protein tyrosine phosphatase activity"/>
    <property type="evidence" value="ECO:0007669"/>
    <property type="project" value="InterPro"/>
</dbReference>
<dbReference type="GO" id="GO:0051046">
    <property type="term" value="P:regulation of secretion"/>
    <property type="evidence" value="ECO:0007669"/>
    <property type="project" value="TreeGrafter"/>
</dbReference>
<feature type="region of interest" description="Disordered" evidence="8">
    <location>
        <begin position="14"/>
        <end position="53"/>
    </location>
</feature>
<dbReference type="InterPro" id="IPR016130">
    <property type="entry name" value="Tyr_Pase_AS"/>
</dbReference>
<dbReference type="OrthoDB" id="9880441at2759"/>
<feature type="domain" description="Tyrosine-protein phosphatase" evidence="9">
    <location>
        <begin position="79"/>
        <end position="339"/>
    </location>
</feature>
<feature type="compositionally biased region" description="Polar residues" evidence="8">
    <location>
        <begin position="33"/>
        <end position="53"/>
    </location>
</feature>
<organism evidence="11 12">
    <name type="scientific">Scyliorhinus torazame</name>
    <name type="common">Cloudy catshark</name>
    <name type="synonym">Catulus torazame</name>
    <dbReference type="NCBI Taxonomy" id="75743"/>
    <lineage>
        <taxon>Eukaryota</taxon>
        <taxon>Metazoa</taxon>
        <taxon>Chordata</taxon>
        <taxon>Craniata</taxon>
        <taxon>Vertebrata</taxon>
        <taxon>Chondrichthyes</taxon>
        <taxon>Elasmobranchii</taxon>
        <taxon>Galeomorphii</taxon>
        <taxon>Galeoidea</taxon>
        <taxon>Carcharhiniformes</taxon>
        <taxon>Scyliorhinidae</taxon>
        <taxon>Scyliorhinus</taxon>
    </lineage>
</organism>
<feature type="domain" description="Tyrosine specific protein phosphatases" evidence="10">
    <location>
        <begin position="258"/>
        <end position="330"/>
    </location>
</feature>
<evidence type="ECO:0000259" key="10">
    <source>
        <dbReference type="PROSITE" id="PS50056"/>
    </source>
</evidence>
<gene>
    <name evidence="11" type="ORF">scyTo_0017027</name>
</gene>
<evidence type="ECO:0000256" key="4">
    <source>
        <dbReference type="ARBA" id="ARBA00022989"/>
    </source>
</evidence>
<keyword evidence="7" id="KW-0968">Cytoplasmic vesicle</keyword>
<dbReference type="GO" id="GO:0030659">
    <property type="term" value="C:cytoplasmic vesicle membrane"/>
    <property type="evidence" value="ECO:0007669"/>
    <property type="project" value="UniProtKB-SubCell"/>
</dbReference>
<protein>
    <recommendedName>
        <fullName evidence="13">Protein-tyrosine-phosphatase</fullName>
    </recommendedName>
</protein>
<evidence type="ECO:0008006" key="13">
    <source>
        <dbReference type="Google" id="ProtNLM"/>
    </source>
</evidence>
<evidence type="ECO:0000256" key="1">
    <source>
        <dbReference type="ARBA" id="ARBA00004358"/>
    </source>
</evidence>
<dbReference type="EMBL" id="BFAA01010745">
    <property type="protein sequence ID" value="GCB79863.1"/>
    <property type="molecule type" value="Genomic_DNA"/>
</dbReference>
<feature type="non-terminal residue" evidence="11">
    <location>
        <position position="1"/>
    </location>
</feature>
<dbReference type="InterPro" id="IPR003595">
    <property type="entry name" value="Tyr_Pase_cat"/>
</dbReference>
<dbReference type="SMART" id="SM00404">
    <property type="entry name" value="PTPc_motif"/>
    <property type="match status" value="1"/>
</dbReference>
<dbReference type="PANTHER" id="PTHR46106:SF1">
    <property type="entry name" value="RECEPTOR-TYPE TYROSINE-PROTEIN PHOSPHATASE-LIKE N"/>
    <property type="match status" value="1"/>
</dbReference>
<keyword evidence="12" id="KW-1185">Reference proteome</keyword>
<dbReference type="Pfam" id="PF00102">
    <property type="entry name" value="Y_phosphatase"/>
    <property type="match status" value="1"/>
</dbReference>
<evidence type="ECO:0000256" key="5">
    <source>
        <dbReference type="ARBA" id="ARBA00023136"/>
    </source>
</evidence>
<dbReference type="SUPFAM" id="SSF52799">
    <property type="entry name" value="(Phosphotyrosine protein) phosphatases II"/>
    <property type="match status" value="1"/>
</dbReference>
<dbReference type="PROSITE" id="PS50055">
    <property type="entry name" value="TYR_PHOSPHATASE_PTP"/>
    <property type="match status" value="1"/>
</dbReference>
<dbReference type="PROSITE" id="PS00383">
    <property type="entry name" value="TYR_PHOSPHATASE_1"/>
    <property type="match status" value="1"/>
</dbReference>
<keyword evidence="5" id="KW-0472">Membrane</keyword>
<dbReference type="Gene3D" id="3.90.190.10">
    <property type="entry name" value="Protein tyrosine phosphatase superfamily"/>
    <property type="match status" value="1"/>
</dbReference>
<accession>A0A401Q3H4</accession>
<evidence type="ECO:0000256" key="3">
    <source>
        <dbReference type="ARBA" id="ARBA00022729"/>
    </source>
</evidence>
<dbReference type="FunFam" id="3.90.190.10:FF:000017">
    <property type="entry name" value="receptor-type tyrosine-protein phosphatase-like N isoform X2"/>
    <property type="match status" value="1"/>
</dbReference>
<keyword evidence="2" id="KW-0812">Transmembrane</keyword>
<keyword evidence="3" id="KW-0732">Signal</keyword>
<dbReference type="PROSITE" id="PS50056">
    <property type="entry name" value="TYR_PHOSPHATASE_2"/>
    <property type="match status" value="1"/>
</dbReference>
<feature type="compositionally biased region" description="Low complexity" evidence="8">
    <location>
        <begin position="19"/>
        <end position="32"/>
    </location>
</feature>
<evidence type="ECO:0000256" key="2">
    <source>
        <dbReference type="ARBA" id="ARBA00022692"/>
    </source>
</evidence>
<evidence type="ECO:0000256" key="8">
    <source>
        <dbReference type="SAM" id="MobiDB-lite"/>
    </source>
</evidence>
<dbReference type="GO" id="GO:0030141">
    <property type="term" value="C:secretory granule"/>
    <property type="evidence" value="ECO:0007669"/>
    <property type="project" value="InterPro"/>
</dbReference>
<evidence type="ECO:0000256" key="7">
    <source>
        <dbReference type="ARBA" id="ARBA00023329"/>
    </source>
</evidence>
<comment type="caution">
    <text evidence="11">The sequence shown here is derived from an EMBL/GenBank/DDBJ whole genome shotgun (WGS) entry which is preliminary data.</text>
</comment>
<evidence type="ECO:0000313" key="12">
    <source>
        <dbReference type="Proteomes" id="UP000288216"/>
    </source>
</evidence>
<name>A0A401Q3H4_SCYTO</name>
<reference evidence="11 12" key="1">
    <citation type="journal article" date="2018" name="Nat. Ecol. Evol.">
        <title>Shark genomes provide insights into elasmobranch evolution and the origin of vertebrates.</title>
        <authorList>
            <person name="Hara Y"/>
            <person name="Yamaguchi K"/>
            <person name="Onimaru K"/>
            <person name="Kadota M"/>
            <person name="Koyanagi M"/>
            <person name="Keeley SD"/>
            <person name="Tatsumi K"/>
            <person name="Tanaka K"/>
            <person name="Motone F"/>
            <person name="Kageyama Y"/>
            <person name="Nozu R"/>
            <person name="Adachi N"/>
            <person name="Nishimura O"/>
            <person name="Nakagawa R"/>
            <person name="Tanegashima C"/>
            <person name="Kiyatake I"/>
            <person name="Matsumoto R"/>
            <person name="Murakumo K"/>
            <person name="Nishida K"/>
            <person name="Terakita A"/>
            <person name="Kuratani S"/>
            <person name="Sato K"/>
            <person name="Hyodo S Kuraku.S."/>
        </authorList>
    </citation>
    <scope>NUCLEOTIDE SEQUENCE [LARGE SCALE GENOMIC DNA]</scope>
</reference>
<dbReference type="InterPro" id="IPR000387">
    <property type="entry name" value="Tyr_Pase_dom"/>
</dbReference>
<keyword evidence="6" id="KW-0325">Glycoprotein</keyword>